<evidence type="ECO:0000256" key="1">
    <source>
        <dbReference type="ARBA" id="ARBA00022701"/>
    </source>
</evidence>
<dbReference type="PANTHER" id="PTHR24115:SF908">
    <property type="entry name" value="KINESIN-LIKE PROTEIN KIN-10C"/>
    <property type="match status" value="1"/>
</dbReference>
<dbReference type="SUPFAM" id="SSF52540">
    <property type="entry name" value="P-loop containing nucleoside triphosphate hydrolases"/>
    <property type="match status" value="1"/>
</dbReference>
<dbReference type="InterPro" id="IPR001752">
    <property type="entry name" value="Kinesin_motor_dom"/>
</dbReference>
<dbReference type="GO" id="GO:0008017">
    <property type="term" value="F:microtubule binding"/>
    <property type="evidence" value="ECO:0007669"/>
    <property type="project" value="InterPro"/>
</dbReference>
<name>A0A2K2DR27_BRADI</name>
<evidence type="ECO:0000259" key="6">
    <source>
        <dbReference type="PROSITE" id="PS50067"/>
    </source>
</evidence>
<keyword evidence="9" id="KW-1185">Reference proteome</keyword>
<organism evidence="7">
    <name type="scientific">Brachypodium distachyon</name>
    <name type="common">Purple false brome</name>
    <name type="synonym">Trachynia distachya</name>
    <dbReference type="NCBI Taxonomy" id="15368"/>
    <lineage>
        <taxon>Eukaryota</taxon>
        <taxon>Viridiplantae</taxon>
        <taxon>Streptophyta</taxon>
        <taxon>Embryophyta</taxon>
        <taxon>Tracheophyta</taxon>
        <taxon>Spermatophyta</taxon>
        <taxon>Magnoliopsida</taxon>
        <taxon>Liliopsida</taxon>
        <taxon>Poales</taxon>
        <taxon>Poaceae</taxon>
        <taxon>BOP clade</taxon>
        <taxon>Pooideae</taxon>
        <taxon>Stipodae</taxon>
        <taxon>Brachypodieae</taxon>
        <taxon>Brachypodium</taxon>
    </lineage>
</organism>
<dbReference type="AlphaFoldDB" id="A0A2K2DR27"/>
<evidence type="ECO:0000313" key="7">
    <source>
        <dbReference type="EMBL" id="PNT76732.1"/>
    </source>
</evidence>
<dbReference type="InterPro" id="IPR010994">
    <property type="entry name" value="RuvA_2-like"/>
</dbReference>
<reference evidence="7" key="2">
    <citation type="submission" date="2017-06" db="EMBL/GenBank/DDBJ databases">
        <title>WGS assembly of Brachypodium distachyon.</title>
        <authorList>
            <consortium name="The International Brachypodium Initiative"/>
            <person name="Lucas S."/>
            <person name="Harmon-Smith M."/>
            <person name="Lail K."/>
            <person name="Tice H."/>
            <person name="Grimwood J."/>
            <person name="Bruce D."/>
            <person name="Barry K."/>
            <person name="Shu S."/>
            <person name="Lindquist E."/>
            <person name="Wang M."/>
            <person name="Pitluck S."/>
            <person name="Vogel J.P."/>
            <person name="Garvin D.F."/>
            <person name="Mockler T.C."/>
            <person name="Schmutz J."/>
            <person name="Rokhsar D."/>
            <person name="Bevan M.W."/>
        </authorList>
    </citation>
    <scope>NUCLEOTIDE SEQUENCE</scope>
    <source>
        <strain evidence="7">Bd21</strain>
    </source>
</reference>
<dbReference type="SUPFAM" id="SSF47781">
    <property type="entry name" value="RuvA domain 2-like"/>
    <property type="match status" value="1"/>
</dbReference>
<dbReference type="InterPro" id="IPR027640">
    <property type="entry name" value="Kinesin-like_fam"/>
</dbReference>
<dbReference type="PROSITE" id="PS50067">
    <property type="entry name" value="KINESIN_MOTOR_2"/>
    <property type="match status" value="1"/>
</dbReference>
<dbReference type="Gramene" id="PNT76732">
    <property type="protein sequence ID" value="PNT76732"/>
    <property type="gene ID" value="BRADI_1g52425v3"/>
</dbReference>
<feature type="compositionally biased region" description="Low complexity" evidence="5">
    <location>
        <begin position="434"/>
        <end position="445"/>
    </location>
</feature>
<dbReference type="SMART" id="SM00129">
    <property type="entry name" value="KISc"/>
    <property type="match status" value="1"/>
</dbReference>
<keyword evidence="1" id="KW-0493">Microtubule</keyword>
<feature type="region of interest" description="Disordered" evidence="5">
    <location>
        <begin position="364"/>
        <end position="385"/>
    </location>
</feature>
<evidence type="ECO:0000256" key="2">
    <source>
        <dbReference type="ARBA" id="ARBA00023175"/>
    </source>
</evidence>
<dbReference type="EMBL" id="CM000880">
    <property type="protein sequence ID" value="PNT76732.1"/>
    <property type="molecule type" value="Genomic_DNA"/>
</dbReference>
<dbReference type="Proteomes" id="UP000008810">
    <property type="component" value="Chromosome 1"/>
</dbReference>
<accession>A0A2K2DR27</accession>
<dbReference type="Gene3D" id="3.40.850.10">
    <property type="entry name" value="Kinesin motor domain"/>
    <property type="match status" value="1"/>
</dbReference>
<dbReference type="GO" id="GO:0005874">
    <property type="term" value="C:microtubule"/>
    <property type="evidence" value="ECO:0007669"/>
    <property type="project" value="UniProtKB-KW"/>
</dbReference>
<dbReference type="GO" id="GO:0007018">
    <property type="term" value="P:microtubule-based movement"/>
    <property type="evidence" value="ECO:0007669"/>
    <property type="project" value="InterPro"/>
</dbReference>
<dbReference type="InterPro" id="IPR027417">
    <property type="entry name" value="P-loop_NTPase"/>
</dbReference>
<evidence type="ECO:0000313" key="8">
    <source>
        <dbReference type="EnsemblPlants" id="PNT76732"/>
    </source>
</evidence>
<dbReference type="GO" id="GO:0003777">
    <property type="term" value="F:microtubule motor activity"/>
    <property type="evidence" value="ECO:0007669"/>
    <property type="project" value="InterPro"/>
</dbReference>
<comment type="caution">
    <text evidence="4">Lacks conserved residue(s) required for the propagation of feature annotation.</text>
</comment>
<evidence type="ECO:0000256" key="5">
    <source>
        <dbReference type="SAM" id="MobiDB-lite"/>
    </source>
</evidence>
<dbReference type="FunFam" id="3.40.850.10:FF:000098">
    <property type="entry name" value="Kinesin-like protein KIN-10C"/>
    <property type="match status" value="1"/>
</dbReference>
<dbReference type="OrthoDB" id="3176171at2759"/>
<dbReference type="FunFam" id="1.10.150.280:FF:000003">
    <property type="entry name" value="Kinesin-like protein KIN-10C"/>
    <property type="match status" value="1"/>
</dbReference>
<dbReference type="Gene3D" id="1.10.150.280">
    <property type="entry name" value="AF1531-like domain"/>
    <property type="match status" value="1"/>
</dbReference>
<reference evidence="8" key="3">
    <citation type="submission" date="2018-08" db="UniProtKB">
        <authorList>
            <consortium name="EnsemblPlants"/>
        </authorList>
    </citation>
    <scope>IDENTIFICATION</scope>
    <source>
        <strain evidence="8">cv. Bd21</strain>
    </source>
</reference>
<protein>
    <recommendedName>
        <fullName evidence="6">Kinesin motor domain-containing protein</fullName>
    </recommendedName>
</protein>
<keyword evidence="2" id="KW-0505">Motor protein</keyword>
<reference evidence="7 8" key="1">
    <citation type="journal article" date="2010" name="Nature">
        <title>Genome sequencing and analysis of the model grass Brachypodium distachyon.</title>
        <authorList>
            <consortium name="International Brachypodium Initiative"/>
        </authorList>
    </citation>
    <scope>NUCLEOTIDE SEQUENCE [LARGE SCALE GENOMIC DNA]</scope>
    <source>
        <strain evidence="7 8">Bd21</strain>
    </source>
</reference>
<dbReference type="Pfam" id="PF00225">
    <property type="entry name" value="Kinesin"/>
    <property type="match status" value="1"/>
</dbReference>
<dbReference type="InterPro" id="IPR036961">
    <property type="entry name" value="Kinesin_motor_dom_sf"/>
</dbReference>
<evidence type="ECO:0000313" key="9">
    <source>
        <dbReference type="Proteomes" id="UP000008810"/>
    </source>
</evidence>
<sequence>MEEQAPAAVVGGSGVRAEQAVVGGGGVRVVARICCPCTTTAAGASSSFKVGVVRGAHPRSSDAARVSFTPSSSSSKGADGNTRKDDHRLDWCYLKEEPNQHVFLNEVSPLIQRLLQTTSSTNACVVACGAATAKDHLFTGSQDQPGVVTMAINQILEFTQQIGGSITVSAYQVLQDARIFDLLDPKDQEVHILEDADGRTHLKGLSKVDVKSVEEFTQLSCFDCSNQKKHPTNKSSSQLHTMGHQGLIIHISRMDQQDRQRVVAKMNFLNLAGYVDPKQKNNGEGAALQNSNKSIYALMNVVQALNSNQSFVPYRQSKVTRLLQDSLCKTSGAVLITCLDDICCQDTVSTLRLASRSSQAVNGQFRLSTSARSSSKTNASLSTNSKNSSIPFLASIHKPNSAVEEHHRPRFNKSACRTPASKKRSQPIIHSTKKSGSSLSASMKMKQNDAKPKMSARTLLCPSTSSSKEDALVVDPTAVKEAEEAQSSQGIEVHVPSRDEGFDKTGDSVDTISSEIQNAVSSNMQEAGYSLSHSHAASSYTDLDEIRSSNVPDTLVEKTPVNTNKVSPKLTERLREISNSLKLLSTRPLSVTAKKGMPINIDEAEHKTPVMRLKFEQAEDPKDTFQARSTGIKKSLVEECLTFLNSANKEQLKSLKGIGEKRANYIIELREESPDPFKEIKKMISGIIDS</sequence>
<dbReference type="EnsemblPlants" id="PNT76732">
    <property type="protein sequence ID" value="PNT76732"/>
    <property type="gene ID" value="BRADI_1g52425v3"/>
</dbReference>
<evidence type="ECO:0000256" key="4">
    <source>
        <dbReference type="PROSITE-ProRule" id="PRU00283"/>
    </source>
</evidence>
<proteinExistence type="inferred from homology"/>
<dbReference type="GO" id="GO:0005524">
    <property type="term" value="F:ATP binding"/>
    <property type="evidence" value="ECO:0007669"/>
    <property type="project" value="InterPro"/>
</dbReference>
<evidence type="ECO:0000256" key="3">
    <source>
        <dbReference type="ARBA" id="ARBA00061615"/>
    </source>
</evidence>
<feature type="region of interest" description="Disordered" evidence="5">
    <location>
        <begin position="401"/>
        <end position="455"/>
    </location>
</feature>
<feature type="region of interest" description="Disordered" evidence="5">
    <location>
        <begin position="61"/>
        <end position="84"/>
    </location>
</feature>
<gene>
    <name evidence="8" type="primary">LOC100843836</name>
    <name evidence="7" type="ORF">BRADI_1g52425v3</name>
</gene>
<dbReference type="ExpressionAtlas" id="A0A2K2DR27">
    <property type="expression patterns" value="baseline"/>
</dbReference>
<feature type="domain" description="Kinesin motor" evidence="6">
    <location>
        <begin position="49"/>
        <end position="360"/>
    </location>
</feature>
<comment type="similarity">
    <text evidence="3">Belongs to the TRAFAC class myosin-kinesin ATPase superfamily. Kinesin family. KIN-10 subfamily.</text>
</comment>
<dbReference type="PANTHER" id="PTHR24115">
    <property type="entry name" value="KINESIN-RELATED"/>
    <property type="match status" value="1"/>
</dbReference>